<dbReference type="RefSeq" id="WP_070047975.1">
    <property type="nucleotide sequence ID" value="NZ_CBCSDO010000001.1"/>
</dbReference>
<dbReference type="GO" id="GO:0009279">
    <property type="term" value="C:cell outer membrane"/>
    <property type="evidence" value="ECO:0007669"/>
    <property type="project" value="UniProtKB-SubCell"/>
</dbReference>
<keyword evidence="3 6" id="KW-0732">Signal</keyword>
<evidence type="ECO:0000256" key="5">
    <source>
        <dbReference type="ARBA" id="ARBA00023237"/>
    </source>
</evidence>
<name>A0A1E7Q2X0_9GAMM</name>
<evidence type="ECO:0000313" key="8">
    <source>
        <dbReference type="Proteomes" id="UP000242258"/>
    </source>
</evidence>
<dbReference type="EMBL" id="MKEK01000001">
    <property type="protein sequence ID" value="OEY68408.1"/>
    <property type="molecule type" value="Genomic_DNA"/>
</dbReference>
<evidence type="ECO:0000256" key="3">
    <source>
        <dbReference type="ARBA" id="ARBA00022729"/>
    </source>
</evidence>
<comment type="subcellular location">
    <subcellularLocation>
        <location evidence="1">Cell outer membrane</location>
    </subcellularLocation>
</comment>
<evidence type="ECO:0000256" key="1">
    <source>
        <dbReference type="ARBA" id="ARBA00004442"/>
    </source>
</evidence>
<protein>
    <recommendedName>
        <fullName evidence="9">MipA/OmpV family protein</fullName>
    </recommendedName>
</protein>
<feature type="signal peptide" evidence="6">
    <location>
        <begin position="1"/>
        <end position="25"/>
    </location>
</feature>
<accession>A0A1E7Q2X0</accession>
<gene>
    <name evidence="7" type="ORF">BI198_01625</name>
</gene>
<dbReference type="Proteomes" id="UP000242258">
    <property type="component" value="Unassembled WGS sequence"/>
</dbReference>
<dbReference type="PANTHER" id="PTHR38776:SF1">
    <property type="entry name" value="MLTA-INTERACTING PROTEIN-RELATED"/>
    <property type="match status" value="1"/>
</dbReference>
<evidence type="ECO:0008006" key="9">
    <source>
        <dbReference type="Google" id="ProtNLM"/>
    </source>
</evidence>
<proteinExistence type="inferred from homology"/>
<organism evidence="7 8">
    <name type="scientific">Rheinheimera salexigens</name>
    <dbReference type="NCBI Taxonomy" id="1628148"/>
    <lineage>
        <taxon>Bacteria</taxon>
        <taxon>Pseudomonadati</taxon>
        <taxon>Pseudomonadota</taxon>
        <taxon>Gammaproteobacteria</taxon>
        <taxon>Chromatiales</taxon>
        <taxon>Chromatiaceae</taxon>
        <taxon>Rheinheimera</taxon>
    </lineage>
</organism>
<dbReference type="PANTHER" id="PTHR38776">
    <property type="entry name" value="MLTA-INTERACTING PROTEIN-RELATED"/>
    <property type="match status" value="1"/>
</dbReference>
<evidence type="ECO:0000256" key="2">
    <source>
        <dbReference type="ARBA" id="ARBA00005722"/>
    </source>
</evidence>
<dbReference type="Pfam" id="PF06629">
    <property type="entry name" value="MipA"/>
    <property type="match status" value="1"/>
</dbReference>
<keyword evidence="5" id="KW-0998">Cell outer membrane</keyword>
<sequence length="280" mass="32577">MKLYRYLLMLLALYFSPISLSTAKANTEPTIDIKPQFAFGVGVTYSQLPDYLGSTVNQHYLLPFPYLFYQSEKIKVNQTEALGQLFKAKDWSVNLSFAGALPVNSENNPYRKDMPDLLWIAEFGSTLDYNLHQVDSSELTLRVALRKAVATNLQHWQSVGWRFEPQLRWRKSLNNNIQFSSQLSAIWSSAQFHQYLYGVEQQYVNLQRTQYQADGGFSGWRLSSGLSWRYQQWWLGSFVRYDNLQQASYRDSPLVQRQHNVSFGMALAWIFNQQGVIYEN</sequence>
<comment type="similarity">
    <text evidence="2">Belongs to the MipA/OmpV family.</text>
</comment>
<reference evidence="8" key="1">
    <citation type="submission" date="2016-09" db="EMBL/GenBank/DDBJ databases">
        <authorList>
            <person name="Wan X."/>
            <person name="Hou S."/>
        </authorList>
    </citation>
    <scope>NUCLEOTIDE SEQUENCE [LARGE SCALE GENOMIC DNA]</scope>
    <source>
        <strain evidence="8">KH87</strain>
    </source>
</reference>
<feature type="chain" id="PRO_5009200286" description="MipA/OmpV family protein" evidence="6">
    <location>
        <begin position="26"/>
        <end position="280"/>
    </location>
</feature>
<comment type="caution">
    <text evidence="7">The sequence shown here is derived from an EMBL/GenBank/DDBJ whole genome shotgun (WGS) entry which is preliminary data.</text>
</comment>
<dbReference type="InterPro" id="IPR010583">
    <property type="entry name" value="MipA"/>
</dbReference>
<dbReference type="OrthoDB" id="5290976at2"/>
<evidence type="ECO:0000313" key="7">
    <source>
        <dbReference type="EMBL" id="OEY68408.1"/>
    </source>
</evidence>
<dbReference type="AlphaFoldDB" id="A0A1E7Q2X0"/>
<keyword evidence="4" id="KW-0472">Membrane</keyword>
<evidence type="ECO:0000256" key="6">
    <source>
        <dbReference type="SAM" id="SignalP"/>
    </source>
</evidence>
<dbReference type="STRING" id="1628148.BI198_01625"/>
<keyword evidence="8" id="KW-1185">Reference proteome</keyword>
<evidence type="ECO:0000256" key="4">
    <source>
        <dbReference type="ARBA" id="ARBA00023136"/>
    </source>
</evidence>